<dbReference type="EMBL" id="DYVF01000069">
    <property type="protein sequence ID" value="HJG31906.1"/>
    <property type="molecule type" value="Genomic_DNA"/>
</dbReference>
<keyword evidence="6 8" id="KW-0067">ATP-binding</keyword>
<dbReference type="InterPro" id="IPR012796">
    <property type="entry name" value="Lysidine-tRNA-synth_C"/>
</dbReference>
<dbReference type="GO" id="GO:0005524">
    <property type="term" value="F:ATP binding"/>
    <property type="evidence" value="ECO:0007669"/>
    <property type="project" value="UniProtKB-UniRule"/>
</dbReference>
<protein>
    <recommendedName>
        <fullName evidence="8">tRNA(Ile)-lysidine synthase</fullName>
        <ecNumber evidence="8">6.3.4.19</ecNumber>
    </recommendedName>
    <alternativeName>
        <fullName evidence="8">tRNA(Ile)-2-lysyl-cytidine synthase</fullName>
    </alternativeName>
    <alternativeName>
        <fullName evidence="8">tRNA(Ile)-lysidine synthetase</fullName>
    </alternativeName>
</protein>
<comment type="similarity">
    <text evidence="8">Belongs to the tRNA(Ile)-lysidine synthase family.</text>
</comment>
<dbReference type="AlphaFoldDB" id="A0A921IRH7"/>
<organism evidence="10 11">
    <name type="scientific">Collinsella ihumii</name>
    <dbReference type="NCBI Taxonomy" id="1720204"/>
    <lineage>
        <taxon>Bacteria</taxon>
        <taxon>Bacillati</taxon>
        <taxon>Actinomycetota</taxon>
        <taxon>Coriobacteriia</taxon>
        <taxon>Coriobacteriales</taxon>
        <taxon>Coriobacteriaceae</taxon>
        <taxon>Collinsella</taxon>
    </lineage>
</organism>
<evidence type="ECO:0000256" key="7">
    <source>
        <dbReference type="ARBA" id="ARBA00048539"/>
    </source>
</evidence>
<comment type="subcellular location">
    <subcellularLocation>
        <location evidence="1 8">Cytoplasm</location>
    </subcellularLocation>
</comment>
<evidence type="ECO:0000256" key="2">
    <source>
        <dbReference type="ARBA" id="ARBA00022490"/>
    </source>
</evidence>
<dbReference type="GO" id="GO:0005737">
    <property type="term" value="C:cytoplasm"/>
    <property type="evidence" value="ECO:0007669"/>
    <property type="project" value="UniProtKB-SubCell"/>
</dbReference>
<reference evidence="10" key="1">
    <citation type="journal article" date="2021" name="PeerJ">
        <title>Extensive microbial diversity within the chicken gut microbiome revealed by metagenomics and culture.</title>
        <authorList>
            <person name="Gilroy R."/>
            <person name="Ravi A."/>
            <person name="Getino M."/>
            <person name="Pursley I."/>
            <person name="Horton D.L."/>
            <person name="Alikhan N.F."/>
            <person name="Baker D."/>
            <person name="Gharbi K."/>
            <person name="Hall N."/>
            <person name="Watson M."/>
            <person name="Adriaenssens E.M."/>
            <person name="Foster-Nyarko E."/>
            <person name="Jarju S."/>
            <person name="Secka A."/>
            <person name="Antonio M."/>
            <person name="Oren A."/>
            <person name="Chaudhuri R.R."/>
            <person name="La Ragione R."/>
            <person name="Hildebrand F."/>
            <person name="Pallen M.J."/>
        </authorList>
    </citation>
    <scope>NUCLEOTIDE SEQUENCE</scope>
    <source>
        <strain evidence="10">ChiGjej2B2-7701</strain>
    </source>
</reference>
<dbReference type="InterPro" id="IPR012795">
    <property type="entry name" value="tRNA_Ile_lys_synt_N"/>
</dbReference>
<dbReference type="GO" id="GO:0006400">
    <property type="term" value="P:tRNA modification"/>
    <property type="evidence" value="ECO:0007669"/>
    <property type="project" value="UniProtKB-UniRule"/>
</dbReference>
<evidence type="ECO:0000256" key="8">
    <source>
        <dbReference type="HAMAP-Rule" id="MF_01161"/>
    </source>
</evidence>
<evidence type="ECO:0000256" key="1">
    <source>
        <dbReference type="ARBA" id="ARBA00004496"/>
    </source>
</evidence>
<dbReference type="Pfam" id="PF11734">
    <property type="entry name" value="TilS_C"/>
    <property type="match status" value="1"/>
</dbReference>
<comment type="catalytic activity">
    <reaction evidence="7 8">
        <text>cytidine(34) in tRNA(Ile2) + L-lysine + ATP = lysidine(34) in tRNA(Ile2) + AMP + diphosphate + H(+)</text>
        <dbReference type="Rhea" id="RHEA:43744"/>
        <dbReference type="Rhea" id="RHEA-COMP:10625"/>
        <dbReference type="Rhea" id="RHEA-COMP:10670"/>
        <dbReference type="ChEBI" id="CHEBI:15378"/>
        <dbReference type="ChEBI" id="CHEBI:30616"/>
        <dbReference type="ChEBI" id="CHEBI:32551"/>
        <dbReference type="ChEBI" id="CHEBI:33019"/>
        <dbReference type="ChEBI" id="CHEBI:82748"/>
        <dbReference type="ChEBI" id="CHEBI:83665"/>
        <dbReference type="ChEBI" id="CHEBI:456215"/>
        <dbReference type="EC" id="6.3.4.19"/>
    </reaction>
</comment>
<dbReference type="EC" id="6.3.4.19" evidence="8"/>
<dbReference type="Pfam" id="PF01171">
    <property type="entry name" value="ATP_bind_3"/>
    <property type="match status" value="1"/>
</dbReference>
<dbReference type="Proteomes" id="UP000746751">
    <property type="component" value="Unassembled WGS sequence"/>
</dbReference>
<feature type="binding site" evidence="8">
    <location>
        <begin position="35"/>
        <end position="40"/>
    </location>
    <ligand>
        <name>ATP</name>
        <dbReference type="ChEBI" id="CHEBI:30616"/>
    </ligand>
</feature>
<name>A0A921IRH7_9ACTN</name>
<evidence type="ECO:0000256" key="3">
    <source>
        <dbReference type="ARBA" id="ARBA00022598"/>
    </source>
</evidence>
<dbReference type="PANTHER" id="PTHR43033">
    <property type="entry name" value="TRNA(ILE)-LYSIDINE SYNTHASE-RELATED"/>
    <property type="match status" value="1"/>
</dbReference>
<dbReference type="SUPFAM" id="SSF56037">
    <property type="entry name" value="PheT/TilS domain"/>
    <property type="match status" value="1"/>
</dbReference>
<keyword evidence="5 8" id="KW-0547">Nucleotide-binding</keyword>
<keyword evidence="2 8" id="KW-0963">Cytoplasm</keyword>
<evidence type="ECO:0000256" key="4">
    <source>
        <dbReference type="ARBA" id="ARBA00022694"/>
    </source>
</evidence>
<dbReference type="SUPFAM" id="SSF82829">
    <property type="entry name" value="MesJ substrate recognition domain-like"/>
    <property type="match status" value="1"/>
</dbReference>
<comment type="caution">
    <text evidence="10">The sequence shown here is derived from an EMBL/GenBank/DDBJ whole genome shotgun (WGS) entry which is preliminary data.</text>
</comment>
<dbReference type="Gene3D" id="1.20.59.20">
    <property type="match status" value="1"/>
</dbReference>
<evidence type="ECO:0000259" key="9">
    <source>
        <dbReference type="SMART" id="SM00977"/>
    </source>
</evidence>
<comment type="domain">
    <text evidence="8">The N-terminal region contains the highly conserved SGGXDS motif, predicted to be a P-loop motif involved in ATP binding.</text>
</comment>
<dbReference type="InterPro" id="IPR012094">
    <property type="entry name" value="tRNA_Ile_lys_synt"/>
</dbReference>
<keyword evidence="3 8" id="KW-0436">Ligase</keyword>
<evidence type="ECO:0000256" key="5">
    <source>
        <dbReference type="ARBA" id="ARBA00022741"/>
    </source>
</evidence>
<dbReference type="PANTHER" id="PTHR43033:SF1">
    <property type="entry name" value="TRNA(ILE)-LYSIDINE SYNTHASE-RELATED"/>
    <property type="match status" value="1"/>
</dbReference>
<proteinExistence type="inferred from homology"/>
<dbReference type="SUPFAM" id="SSF52402">
    <property type="entry name" value="Adenine nucleotide alpha hydrolases-like"/>
    <property type="match status" value="1"/>
</dbReference>
<accession>A0A921IRH7</accession>
<keyword evidence="4 8" id="KW-0819">tRNA processing</keyword>
<evidence type="ECO:0000313" key="11">
    <source>
        <dbReference type="Proteomes" id="UP000746751"/>
    </source>
</evidence>
<dbReference type="HAMAP" id="MF_01161">
    <property type="entry name" value="tRNA_Ile_lys_synt"/>
    <property type="match status" value="1"/>
</dbReference>
<dbReference type="GO" id="GO:0032267">
    <property type="term" value="F:tRNA(Ile)-lysidine synthase activity"/>
    <property type="evidence" value="ECO:0007669"/>
    <property type="project" value="UniProtKB-EC"/>
</dbReference>
<dbReference type="NCBIfam" id="TIGR02432">
    <property type="entry name" value="lysidine_TilS_N"/>
    <property type="match status" value="1"/>
</dbReference>
<reference evidence="10" key="2">
    <citation type="submission" date="2021-09" db="EMBL/GenBank/DDBJ databases">
        <authorList>
            <person name="Gilroy R."/>
        </authorList>
    </citation>
    <scope>NUCLEOTIDE SEQUENCE</scope>
    <source>
        <strain evidence="10">ChiGjej2B2-7701</strain>
    </source>
</reference>
<sequence length="526" mass="56722">MPTVAQHFARLHPTSSQRLSGAAPEQASPVVLMVSGGADSTALLVMACTSKLDLRDGRGLARIARERIHVLHINHHLRGAASDEDERFVRDLCAHFGVPVCVEHASFSDLGGQNLEAAAREARYAAARRYVRELCAQTNTPRTSARIVTAHTASDRTETFFMNAIKGSGPAGLSSIPRRRNIIVRPLIDMTHGELCHYLEVAGMTWREDETNKDTSYLRNFVRHRVVPLASERNANLERTIGATCDILGEEDAFMSQLAARSLRACVRREQEGLIVIDADRLASAEIAIARRMIRLAYRFVAPEERLEMRHVEAVLSCVAAGAGSLSLPGSVDARMEFGTLALRTAAARESIVAGWVPVPGTMPLASQAVLETSVVEVPHGADPVAFARELSEVSDESQTGRTVCVDAAALGYAERDLTRLLEASPALPAEVLNARLWVDAPAPGDIMCPLGMHGRSKKVSDILGAAHVPVAERASVPVVRTSPGGAIVWVGGIRLDERFKCTAASKLLIKLVIRAIAETGARMDG</sequence>
<dbReference type="Gene3D" id="3.40.50.620">
    <property type="entry name" value="HUPs"/>
    <property type="match status" value="1"/>
</dbReference>
<feature type="domain" description="Lysidine-tRNA(Ile) synthetase C-terminal" evidence="9">
    <location>
        <begin position="437"/>
        <end position="512"/>
    </location>
</feature>
<evidence type="ECO:0000256" key="6">
    <source>
        <dbReference type="ARBA" id="ARBA00022840"/>
    </source>
</evidence>
<dbReference type="SMART" id="SM00977">
    <property type="entry name" value="TilS_C"/>
    <property type="match status" value="1"/>
</dbReference>
<gene>
    <name evidence="8 10" type="primary">tilS</name>
    <name evidence="10" type="ORF">K8U80_11015</name>
</gene>
<evidence type="ECO:0000313" key="10">
    <source>
        <dbReference type="EMBL" id="HJG31906.1"/>
    </source>
</evidence>
<dbReference type="CDD" id="cd01992">
    <property type="entry name" value="TilS_N"/>
    <property type="match status" value="1"/>
</dbReference>
<dbReference type="InterPro" id="IPR011063">
    <property type="entry name" value="TilS/TtcA_N"/>
</dbReference>
<dbReference type="InterPro" id="IPR014729">
    <property type="entry name" value="Rossmann-like_a/b/a_fold"/>
</dbReference>
<comment type="function">
    <text evidence="8">Ligates lysine onto the cytidine present at position 34 of the AUA codon-specific tRNA(Ile) that contains the anticodon CAU, in an ATP-dependent manner. Cytidine is converted to lysidine, thus changing the amino acid specificity of the tRNA from methionine to isoleucine.</text>
</comment>